<organism evidence="1 2">
    <name type="scientific">Necator americanus</name>
    <name type="common">Human hookworm</name>
    <dbReference type="NCBI Taxonomy" id="51031"/>
    <lineage>
        <taxon>Eukaryota</taxon>
        <taxon>Metazoa</taxon>
        <taxon>Ecdysozoa</taxon>
        <taxon>Nematoda</taxon>
        <taxon>Chromadorea</taxon>
        <taxon>Rhabditida</taxon>
        <taxon>Rhabditina</taxon>
        <taxon>Rhabditomorpha</taxon>
        <taxon>Strongyloidea</taxon>
        <taxon>Ancylostomatidae</taxon>
        <taxon>Bunostominae</taxon>
        <taxon>Necator</taxon>
    </lineage>
</organism>
<dbReference type="Proteomes" id="UP000053676">
    <property type="component" value="Unassembled WGS sequence"/>
</dbReference>
<dbReference type="AlphaFoldDB" id="W2TX10"/>
<dbReference type="EMBL" id="KI657702">
    <property type="protein sequence ID" value="ETN85606.1"/>
    <property type="molecule type" value="Genomic_DNA"/>
</dbReference>
<dbReference type="OrthoDB" id="10514084at2759"/>
<evidence type="ECO:0000313" key="2">
    <source>
        <dbReference type="Proteomes" id="UP000053676"/>
    </source>
</evidence>
<reference evidence="2" key="1">
    <citation type="journal article" date="2014" name="Nat. Genet.">
        <title>Genome of the human hookworm Necator americanus.</title>
        <authorList>
            <person name="Tang Y.T."/>
            <person name="Gao X."/>
            <person name="Rosa B.A."/>
            <person name="Abubucker S."/>
            <person name="Hallsworth-Pepin K."/>
            <person name="Martin J."/>
            <person name="Tyagi R."/>
            <person name="Heizer E."/>
            <person name="Zhang X."/>
            <person name="Bhonagiri-Palsikar V."/>
            <person name="Minx P."/>
            <person name="Warren W.C."/>
            <person name="Wang Q."/>
            <person name="Zhan B."/>
            <person name="Hotez P.J."/>
            <person name="Sternberg P.W."/>
            <person name="Dougall A."/>
            <person name="Gaze S.T."/>
            <person name="Mulvenna J."/>
            <person name="Sotillo J."/>
            <person name="Ranganathan S."/>
            <person name="Rabelo E.M."/>
            <person name="Wilson R.K."/>
            <person name="Felgner P.L."/>
            <person name="Bethony J."/>
            <person name="Hawdon J.M."/>
            <person name="Gasser R.B."/>
            <person name="Loukas A."/>
            <person name="Mitreva M."/>
        </authorList>
    </citation>
    <scope>NUCLEOTIDE SEQUENCE [LARGE SCALE GENOMIC DNA]</scope>
</reference>
<gene>
    <name evidence="1" type="ORF">NECAME_16719</name>
</gene>
<protein>
    <submittedName>
        <fullName evidence="1">Uncharacterized protein</fullName>
    </submittedName>
</protein>
<dbReference type="GeneID" id="25356745"/>
<evidence type="ECO:0000313" key="1">
    <source>
        <dbReference type="EMBL" id="ETN85606.1"/>
    </source>
</evidence>
<sequence length="63" mass="7239">MAKNIDFFEQLTTRIGRLRMRRCSPTPALTIFVAYAPTPSYEEEGVEALWRSSTEKIMPSTRS</sequence>
<dbReference type="KEGG" id="nai:NECAME_16719"/>
<name>W2TX10_NECAM</name>
<keyword evidence="2" id="KW-1185">Reference proteome</keyword>
<proteinExistence type="predicted"/>
<accession>W2TX10</accession>
<dbReference type="CTD" id="25356745"/>